<dbReference type="InterPro" id="IPR036869">
    <property type="entry name" value="J_dom_sf"/>
</dbReference>
<name>A0A366I5W5_9FIRM</name>
<gene>
    <name evidence="12" type="primary">dnaJ</name>
    <name evidence="16" type="ORF">DES36_109102</name>
</gene>
<evidence type="ECO:0000256" key="7">
    <source>
        <dbReference type="ARBA" id="ARBA00023016"/>
    </source>
</evidence>
<comment type="function">
    <text evidence="9 12">Participates actively in the response to hyperosmotic and heat shock by preventing the aggregation of stress-denatured proteins and by disaggregating proteins, also in an autonomous, DnaK-independent fashion. Unfolded proteins bind initially to DnaJ; upon interaction with the DnaJ-bound protein, DnaK hydrolyzes its bound ATP, resulting in the formation of a stable complex. GrpE releases ADP from DnaK; ATP binding to DnaK triggers the release of the substrate protein, thus completing the reaction cycle. Several rounds of ATP-dependent interactions between DnaJ, DnaK and GrpE are required for fully efficient folding. Also involved, together with DnaK and GrpE, in the DNA replication of plasmids through activation of initiation proteins.</text>
</comment>
<dbReference type="GO" id="GO:0006260">
    <property type="term" value="P:DNA replication"/>
    <property type="evidence" value="ECO:0007669"/>
    <property type="project" value="UniProtKB-KW"/>
</dbReference>
<dbReference type="FunFam" id="2.60.260.20:FF:000005">
    <property type="entry name" value="Chaperone protein dnaJ 1, mitochondrial"/>
    <property type="match status" value="1"/>
</dbReference>
<feature type="binding site" evidence="12">
    <location>
        <position position="206"/>
    </location>
    <ligand>
        <name>Zn(2+)</name>
        <dbReference type="ChEBI" id="CHEBI:29105"/>
        <label>1</label>
    </ligand>
</feature>
<feature type="binding site" evidence="12">
    <location>
        <position position="149"/>
    </location>
    <ligand>
        <name>Zn(2+)</name>
        <dbReference type="ChEBI" id="CHEBI:29105"/>
        <label>1</label>
    </ligand>
</feature>
<dbReference type="InterPro" id="IPR002939">
    <property type="entry name" value="DnaJ_C"/>
</dbReference>
<evidence type="ECO:0000256" key="12">
    <source>
        <dbReference type="HAMAP-Rule" id="MF_01152"/>
    </source>
</evidence>
<dbReference type="FunFam" id="1.10.287.110:FF:000034">
    <property type="entry name" value="Chaperone protein DnaJ"/>
    <property type="match status" value="1"/>
</dbReference>
<reference evidence="16 17" key="1">
    <citation type="submission" date="2018-06" db="EMBL/GenBank/DDBJ databases">
        <title>Genomic Encyclopedia of Type Strains, Phase IV (KMG-IV): sequencing the most valuable type-strain genomes for metagenomic binning, comparative biology and taxonomic classification.</title>
        <authorList>
            <person name="Goeker M."/>
        </authorList>
    </citation>
    <scope>NUCLEOTIDE SEQUENCE [LARGE SCALE GENOMIC DNA]</scope>
    <source>
        <strain evidence="16 17">DSM 22112</strain>
    </source>
</reference>
<feature type="zinc finger region" description="CR-type" evidence="13">
    <location>
        <begin position="133"/>
        <end position="215"/>
    </location>
</feature>
<evidence type="ECO:0000256" key="8">
    <source>
        <dbReference type="ARBA" id="ARBA00023186"/>
    </source>
</evidence>
<evidence type="ECO:0000313" key="17">
    <source>
        <dbReference type="Proteomes" id="UP000253490"/>
    </source>
</evidence>
<keyword evidence="2 12" id="KW-0235">DNA replication</keyword>
<dbReference type="GO" id="GO:0008270">
    <property type="term" value="F:zinc ion binding"/>
    <property type="evidence" value="ECO:0007669"/>
    <property type="project" value="UniProtKB-UniRule"/>
</dbReference>
<dbReference type="InterPro" id="IPR012724">
    <property type="entry name" value="DnaJ"/>
</dbReference>
<sequence length="380" mass="41925">MSKRDYYEVLGVDKSASDSDIKGAYRKKAMKYHPDRNPGDKEAEEKFKEVSEAYEILSDEQKRSQYDQFGHEGVNGNGGYSGFGGGGFDDIFSDIFDMFGGGGFSSSGRRNGPQMGPNLKVNIHLSFEEAVFGVEKDIKINRNEECSKCNGKGAQDESDIHTCDKCNGTGQVRVNQRTPFGVMQSVRTCDKCHGEGKTISKPCSNCSGKGTEKRTRKIHLNIPAGVDNGSILPLRGEGELGTNGGSRGDLLVYISVDSHPFFTRENNDIFSEIPITFIQATLGDEIEIPSLDEKKKAIGRVKFTIPEGTQPNKIFRLKGKGVSNPNGYGKGDQYVQIKIEVPTDLNEEQKDILRKFGEVTGSDATKETKGFWDKIKDYFS</sequence>
<dbReference type="GO" id="GO:0005737">
    <property type="term" value="C:cytoplasm"/>
    <property type="evidence" value="ECO:0007669"/>
    <property type="project" value="UniProtKB-SubCell"/>
</dbReference>
<dbReference type="GO" id="GO:0031072">
    <property type="term" value="F:heat shock protein binding"/>
    <property type="evidence" value="ECO:0007669"/>
    <property type="project" value="InterPro"/>
</dbReference>
<dbReference type="PRINTS" id="PR00625">
    <property type="entry name" value="JDOMAIN"/>
</dbReference>
<feature type="binding site" evidence="12">
    <location>
        <position position="203"/>
    </location>
    <ligand>
        <name>Zn(2+)</name>
        <dbReference type="ChEBI" id="CHEBI:29105"/>
        <label>1</label>
    </ligand>
</feature>
<dbReference type="Pfam" id="PF00684">
    <property type="entry name" value="DnaJ_CXXCXGXG"/>
    <property type="match status" value="1"/>
</dbReference>
<dbReference type="InterPro" id="IPR001305">
    <property type="entry name" value="HSP_DnaJ_Cys-rich_dom"/>
</dbReference>
<keyword evidence="7 12" id="KW-0346">Stress response</keyword>
<evidence type="ECO:0000256" key="2">
    <source>
        <dbReference type="ARBA" id="ARBA00022705"/>
    </source>
</evidence>
<dbReference type="SUPFAM" id="SSF49493">
    <property type="entry name" value="HSP40/DnaJ peptide-binding domain"/>
    <property type="match status" value="2"/>
</dbReference>
<keyword evidence="1 12" id="KW-0963">Cytoplasm</keyword>
<dbReference type="HAMAP" id="MF_01152">
    <property type="entry name" value="DnaJ"/>
    <property type="match status" value="1"/>
</dbReference>
<dbReference type="Gene3D" id="2.60.260.20">
    <property type="entry name" value="Urease metallochaperone UreE, N-terminal domain"/>
    <property type="match status" value="2"/>
</dbReference>
<dbReference type="PROSITE" id="PS51188">
    <property type="entry name" value="ZF_CR"/>
    <property type="match status" value="1"/>
</dbReference>
<dbReference type="SUPFAM" id="SSF57938">
    <property type="entry name" value="DnaJ/Hsp40 cysteine-rich domain"/>
    <property type="match status" value="1"/>
</dbReference>
<comment type="subcellular location">
    <subcellularLocation>
        <location evidence="12">Cytoplasm</location>
    </subcellularLocation>
</comment>
<dbReference type="PROSITE" id="PS00636">
    <property type="entry name" value="DNAJ_1"/>
    <property type="match status" value="1"/>
</dbReference>
<feature type="repeat" description="CXXCXGXG motif" evidence="12">
    <location>
        <begin position="203"/>
        <end position="210"/>
    </location>
</feature>
<dbReference type="Pfam" id="PF00226">
    <property type="entry name" value="DnaJ"/>
    <property type="match status" value="1"/>
</dbReference>
<dbReference type="FunFam" id="2.10.230.10:FF:000002">
    <property type="entry name" value="Molecular chaperone DnaJ"/>
    <property type="match status" value="1"/>
</dbReference>
<comment type="cofactor">
    <cofactor evidence="12">
        <name>Zn(2+)</name>
        <dbReference type="ChEBI" id="CHEBI:29105"/>
    </cofactor>
    <text evidence="12">Binds 2 Zn(2+) ions per monomer.</text>
</comment>
<comment type="domain">
    <text evidence="12">The J domain is necessary and sufficient to stimulate DnaK ATPase activity. Zinc center 1 plays an important role in the autonomous, DnaK-independent chaperone activity of DnaJ. Zinc center 2 is essential for interaction with DnaK and for DnaJ activity.</text>
</comment>
<keyword evidence="17" id="KW-1185">Reference proteome</keyword>
<evidence type="ECO:0000256" key="6">
    <source>
        <dbReference type="ARBA" id="ARBA00022833"/>
    </source>
</evidence>
<keyword evidence="3 12" id="KW-0479">Metal-binding</keyword>
<accession>A0A366I5W5</accession>
<evidence type="ECO:0000256" key="9">
    <source>
        <dbReference type="ARBA" id="ARBA00053423"/>
    </source>
</evidence>
<comment type="caution">
    <text evidence="16">The sequence shown here is derived from an EMBL/GenBank/DDBJ whole genome shotgun (WGS) entry which is preliminary data.</text>
</comment>
<dbReference type="GO" id="GO:0005524">
    <property type="term" value="F:ATP binding"/>
    <property type="evidence" value="ECO:0007669"/>
    <property type="project" value="InterPro"/>
</dbReference>
<feature type="binding site" evidence="12">
    <location>
        <position position="146"/>
    </location>
    <ligand>
        <name>Zn(2+)</name>
        <dbReference type="ChEBI" id="CHEBI:29105"/>
        <label>1</label>
    </ligand>
</feature>
<dbReference type="NCBIfam" id="TIGR02349">
    <property type="entry name" value="DnaJ_bact"/>
    <property type="match status" value="1"/>
</dbReference>
<feature type="repeat" description="CXXCXGXG motif" evidence="12">
    <location>
        <begin position="189"/>
        <end position="196"/>
    </location>
</feature>
<evidence type="ECO:0000259" key="14">
    <source>
        <dbReference type="PROSITE" id="PS50076"/>
    </source>
</evidence>
<dbReference type="PANTHER" id="PTHR43096:SF48">
    <property type="entry name" value="CHAPERONE PROTEIN DNAJ"/>
    <property type="match status" value="1"/>
</dbReference>
<evidence type="ECO:0000256" key="5">
    <source>
        <dbReference type="ARBA" id="ARBA00022771"/>
    </source>
</evidence>
<feature type="binding site" evidence="12">
    <location>
        <position position="166"/>
    </location>
    <ligand>
        <name>Zn(2+)</name>
        <dbReference type="ChEBI" id="CHEBI:29105"/>
        <label>2</label>
    </ligand>
</feature>
<dbReference type="PANTHER" id="PTHR43096">
    <property type="entry name" value="DNAJ HOMOLOG 1, MITOCHONDRIAL-RELATED"/>
    <property type="match status" value="1"/>
</dbReference>
<evidence type="ECO:0000256" key="10">
    <source>
        <dbReference type="ARBA" id="ARBA00061004"/>
    </source>
</evidence>
<dbReference type="SUPFAM" id="SSF46565">
    <property type="entry name" value="Chaperone J-domain"/>
    <property type="match status" value="1"/>
</dbReference>
<dbReference type="OrthoDB" id="9779889at2"/>
<feature type="repeat" description="CXXCXGXG motif" evidence="12">
    <location>
        <begin position="163"/>
        <end position="170"/>
    </location>
</feature>
<evidence type="ECO:0000256" key="13">
    <source>
        <dbReference type="PROSITE-ProRule" id="PRU00546"/>
    </source>
</evidence>
<dbReference type="GO" id="GO:0042026">
    <property type="term" value="P:protein refolding"/>
    <property type="evidence" value="ECO:0007669"/>
    <property type="project" value="TreeGrafter"/>
</dbReference>
<keyword evidence="4 12" id="KW-0677">Repeat</keyword>
<feature type="binding site" evidence="12">
    <location>
        <position position="189"/>
    </location>
    <ligand>
        <name>Zn(2+)</name>
        <dbReference type="ChEBI" id="CHEBI:29105"/>
        <label>2</label>
    </ligand>
</feature>
<feature type="repeat" description="CXXCXGXG motif" evidence="12">
    <location>
        <begin position="146"/>
        <end position="153"/>
    </location>
</feature>
<dbReference type="Pfam" id="PF01556">
    <property type="entry name" value="DnaJ_C"/>
    <property type="match status" value="1"/>
</dbReference>
<keyword evidence="6 12" id="KW-0862">Zinc</keyword>
<dbReference type="NCBIfam" id="NF008035">
    <property type="entry name" value="PRK10767.1"/>
    <property type="match status" value="1"/>
</dbReference>
<evidence type="ECO:0000256" key="1">
    <source>
        <dbReference type="ARBA" id="ARBA00022490"/>
    </source>
</evidence>
<dbReference type="InterPro" id="IPR001623">
    <property type="entry name" value="DnaJ_domain"/>
</dbReference>
<evidence type="ECO:0000256" key="11">
    <source>
        <dbReference type="ARBA" id="ARBA00067609"/>
    </source>
</evidence>
<dbReference type="InterPro" id="IPR018253">
    <property type="entry name" value="DnaJ_domain_CS"/>
</dbReference>
<dbReference type="CDD" id="cd10747">
    <property type="entry name" value="DnaJ_C"/>
    <property type="match status" value="1"/>
</dbReference>
<dbReference type="Gene3D" id="1.10.287.110">
    <property type="entry name" value="DnaJ domain"/>
    <property type="match status" value="1"/>
</dbReference>
<feature type="domain" description="J" evidence="14">
    <location>
        <begin position="5"/>
        <end position="70"/>
    </location>
</feature>
<comment type="subunit">
    <text evidence="12">Homodimer.</text>
</comment>
<dbReference type="InterPro" id="IPR036410">
    <property type="entry name" value="HSP_DnaJ_Cys-rich_dom_sf"/>
</dbReference>
<dbReference type="AlphaFoldDB" id="A0A366I5W5"/>
<dbReference type="CDD" id="cd06257">
    <property type="entry name" value="DnaJ"/>
    <property type="match status" value="1"/>
</dbReference>
<dbReference type="PROSITE" id="PS50076">
    <property type="entry name" value="DNAJ_2"/>
    <property type="match status" value="1"/>
</dbReference>
<evidence type="ECO:0000256" key="4">
    <source>
        <dbReference type="ARBA" id="ARBA00022737"/>
    </source>
</evidence>
<dbReference type="GO" id="GO:0051082">
    <property type="term" value="F:unfolded protein binding"/>
    <property type="evidence" value="ECO:0007669"/>
    <property type="project" value="UniProtKB-UniRule"/>
</dbReference>
<dbReference type="InterPro" id="IPR008971">
    <property type="entry name" value="HSP40/DnaJ_pept-bd"/>
</dbReference>
<dbReference type="EMBL" id="QNRX01000009">
    <property type="protein sequence ID" value="RBP63883.1"/>
    <property type="molecule type" value="Genomic_DNA"/>
</dbReference>
<protein>
    <recommendedName>
        <fullName evidence="11 12">Chaperone protein DnaJ</fullName>
    </recommendedName>
</protein>
<keyword evidence="8 12" id="KW-0143">Chaperone</keyword>
<dbReference type="CDD" id="cd10719">
    <property type="entry name" value="DnaJ_zf"/>
    <property type="match status" value="1"/>
</dbReference>
<proteinExistence type="inferred from homology"/>
<dbReference type="Proteomes" id="UP000253490">
    <property type="component" value="Unassembled WGS sequence"/>
</dbReference>
<feature type="domain" description="CR-type" evidence="15">
    <location>
        <begin position="133"/>
        <end position="215"/>
    </location>
</feature>
<evidence type="ECO:0000256" key="3">
    <source>
        <dbReference type="ARBA" id="ARBA00022723"/>
    </source>
</evidence>
<dbReference type="SMART" id="SM00271">
    <property type="entry name" value="DnaJ"/>
    <property type="match status" value="1"/>
</dbReference>
<keyword evidence="5 12" id="KW-0863">Zinc-finger</keyword>
<dbReference type="GO" id="GO:0009408">
    <property type="term" value="P:response to heat"/>
    <property type="evidence" value="ECO:0007669"/>
    <property type="project" value="InterPro"/>
</dbReference>
<feature type="binding site" evidence="12">
    <location>
        <position position="192"/>
    </location>
    <ligand>
        <name>Zn(2+)</name>
        <dbReference type="ChEBI" id="CHEBI:29105"/>
        <label>2</label>
    </ligand>
</feature>
<evidence type="ECO:0000313" key="16">
    <source>
        <dbReference type="EMBL" id="RBP63883.1"/>
    </source>
</evidence>
<organism evidence="16 17">
    <name type="scientific">Alkalibaculum bacchi</name>
    <dbReference type="NCBI Taxonomy" id="645887"/>
    <lineage>
        <taxon>Bacteria</taxon>
        <taxon>Bacillati</taxon>
        <taxon>Bacillota</taxon>
        <taxon>Clostridia</taxon>
        <taxon>Eubacteriales</taxon>
        <taxon>Eubacteriaceae</taxon>
        <taxon>Alkalibaculum</taxon>
    </lineage>
</organism>
<dbReference type="Gene3D" id="2.10.230.10">
    <property type="entry name" value="Heat shock protein DnaJ, cysteine-rich domain"/>
    <property type="match status" value="1"/>
</dbReference>
<dbReference type="RefSeq" id="WP_113920751.1">
    <property type="nucleotide sequence ID" value="NZ_QNRX01000009.1"/>
</dbReference>
<comment type="similarity">
    <text evidence="10 12">Belongs to the DnaJ family.</text>
</comment>
<feature type="binding site" evidence="12">
    <location>
        <position position="163"/>
    </location>
    <ligand>
        <name>Zn(2+)</name>
        <dbReference type="ChEBI" id="CHEBI:29105"/>
        <label>2</label>
    </ligand>
</feature>
<evidence type="ECO:0000259" key="15">
    <source>
        <dbReference type="PROSITE" id="PS51188"/>
    </source>
</evidence>